<organism evidence="2 3">
    <name type="scientific">Cercophora scortea</name>
    <dbReference type="NCBI Taxonomy" id="314031"/>
    <lineage>
        <taxon>Eukaryota</taxon>
        <taxon>Fungi</taxon>
        <taxon>Dikarya</taxon>
        <taxon>Ascomycota</taxon>
        <taxon>Pezizomycotina</taxon>
        <taxon>Sordariomycetes</taxon>
        <taxon>Sordariomycetidae</taxon>
        <taxon>Sordariales</taxon>
        <taxon>Lasiosphaeriaceae</taxon>
        <taxon>Cercophora</taxon>
    </lineage>
</organism>
<name>A0AAE0IGV9_9PEZI</name>
<sequence length="672" mass="75127">MPQDSPLCSKCQSLGLAAWLQQPNYDKTYMDQEYWHIDWLGDSTTPPSHLDAACALCPIVRDGAKWASPGASIYLTAFPPGALYQTAEDDSIAFGISWDGRVCSTLLELEEPDTSKSCAPPVAGRLIDSNRVNFPLICQWLQECFQTHGPACSTTWRGAVDNLKVIDCATRNIIVAPPNSNYVALSYLWGPQSAAQRAEKINHDRLTGPLIPRVVEDALVATTALGIPYLWVDKYCINQTASAEKDRLIRQMDKIYDGAAVTLIAAHGVDAEAGLPGVSVPRVRQSTLTIGNRVFLPVTDPLAEVKRSKWATRAWTYQEGLLSRRRLIFTPSVVYFQCHASYSAENIATPTPCLPLRDESYFYADVFPTIRLGSTLRDVHERITDYTVRELSFDADALNAIRGIFKRYEAAGVFHLWGLPFRTASGVGVEVTVGEREVVRDVAGALCWFTHSPGREKRREGFPSWSWTGWKDLGQVVVWWAPRYRFSLTPVDERLDLEVWVLEERDGDGEGRVGLREYVQRVQAGADFTDFKQEMVIQGRCAPCRVVNKFLVEGDLPPQFAPERVSSFKVPVVGVPEDQYASLVDVYGDSLVLVYCGCRIAGRNKSSYEITFCILGRRGLDMKEHERVGAVSVAVGKKDEAVGRKGYLGAEELRAAVRYIEERWETRDFTLW</sequence>
<reference evidence="2" key="1">
    <citation type="journal article" date="2023" name="Mol. Phylogenet. Evol.">
        <title>Genome-scale phylogeny and comparative genomics of the fungal order Sordariales.</title>
        <authorList>
            <person name="Hensen N."/>
            <person name="Bonometti L."/>
            <person name="Westerberg I."/>
            <person name="Brannstrom I.O."/>
            <person name="Guillou S."/>
            <person name="Cros-Aarteil S."/>
            <person name="Calhoun S."/>
            <person name="Haridas S."/>
            <person name="Kuo A."/>
            <person name="Mondo S."/>
            <person name="Pangilinan J."/>
            <person name="Riley R."/>
            <person name="LaButti K."/>
            <person name="Andreopoulos B."/>
            <person name="Lipzen A."/>
            <person name="Chen C."/>
            <person name="Yan M."/>
            <person name="Daum C."/>
            <person name="Ng V."/>
            <person name="Clum A."/>
            <person name="Steindorff A."/>
            <person name="Ohm R.A."/>
            <person name="Martin F."/>
            <person name="Silar P."/>
            <person name="Natvig D.O."/>
            <person name="Lalanne C."/>
            <person name="Gautier V."/>
            <person name="Ament-Velasquez S.L."/>
            <person name="Kruys A."/>
            <person name="Hutchinson M.I."/>
            <person name="Powell A.J."/>
            <person name="Barry K."/>
            <person name="Miller A.N."/>
            <person name="Grigoriev I.V."/>
            <person name="Debuchy R."/>
            <person name="Gladieux P."/>
            <person name="Hiltunen Thoren M."/>
            <person name="Johannesson H."/>
        </authorList>
    </citation>
    <scope>NUCLEOTIDE SEQUENCE</scope>
    <source>
        <strain evidence="2">SMH4131-1</strain>
    </source>
</reference>
<accession>A0AAE0IGV9</accession>
<dbReference type="PANTHER" id="PTHR33112">
    <property type="entry name" value="DOMAIN PROTEIN, PUTATIVE-RELATED"/>
    <property type="match status" value="1"/>
</dbReference>
<gene>
    <name evidence="2" type="ORF">B0T19DRAFT_429471</name>
</gene>
<dbReference type="Pfam" id="PF06985">
    <property type="entry name" value="HET"/>
    <property type="match status" value="1"/>
</dbReference>
<reference evidence="2" key="2">
    <citation type="submission" date="2023-06" db="EMBL/GenBank/DDBJ databases">
        <authorList>
            <consortium name="Lawrence Berkeley National Laboratory"/>
            <person name="Haridas S."/>
            <person name="Hensen N."/>
            <person name="Bonometti L."/>
            <person name="Westerberg I."/>
            <person name="Brannstrom I.O."/>
            <person name="Guillou S."/>
            <person name="Cros-Aarteil S."/>
            <person name="Calhoun S."/>
            <person name="Kuo A."/>
            <person name="Mondo S."/>
            <person name="Pangilinan J."/>
            <person name="Riley R."/>
            <person name="Labutti K."/>
            <person name="Andreopoulos B."/>
            <person name="Lipzen A."/>
            <person name="Chen C."/>
            <person name="Yanf M."/>
            <person name="Daum C."/>
            <person name="Ng V."/>
            <person name="Clum A."/>
            <person name="Steindorff A."/>
            <person name="Ohm R."/>
            <person name="Martin F."/>
            <person name="Silar P."/>
            <person name="Natvig D."/>
            <person name="Lalanne C."/>
            <person name="Gautier V."/>
            <person name="Ament-Velasquez S.L."/>
            <person name="Kruys A."/>
            <person name="Hutchinson M.I."/>
            <person name="Powell A.J."/>
            <person name="Barry K."/>
            <person name="Miller A.N."/>
            <person name="Grigoriev I.V."/>
            <person name="Debuchy R."/>
            <person name="Gladieux P."/>
            <person name="Thoren M.H."/>
            <person name="Johannesson H."/>
        </authorList>
    </citation>
    <scope>NUCLEOTIDE SEQUENCE</scope>
    <source>
        <strain evidence="2">SMH4131-1</strain>
    </source>
</reference>
<keyword evidence="3" id="KW-1185">Reference proteome</keyword>
<dbReference type="Proteomes" id="UP001286456">
    <property type="component" value="Unassembled WGS sequence"/>
</dbReference>
<dbReference type="EMBL" id="JAUEPO010000004">
    <property type="protein sequence ID" value="KAK3324802.1"/>
    <property type="molecule type" value="Genomic_DNA"/>
</dbReference>
<evidence type="ECO:0000313" key="2">
    <source>
        <dbReference type="EMBL" id="KAK3324802.1"/>
    </source>
</evidence>
<dbReference type="PANTHER" id="PTHR33112:SF1">
    <property type="entry name" value="HETEROKARYON INCOMPATIBILITY DOMAIN-CONTAINING PROTEIN"/>
    <property type="match status" value="1"/>
</dbReference>
<evidence type="ECO:0000313" key="3">
    <source>
        <dbReference type="Proteomes" id="UP001286456"/>
    </source>
</evidence>
<dbReference type="InterPro" id="IPR010730">
    <property type="entry name" value="HET"/>
</dbReference>
<comment type="caution">
    <text evidence="2">The sequence shown here is derived from an EMBL/GenBank/DDBJ whole genome shotgun (WGS) entry which is preliminary data.</text>
</comment>
<proteinExistence type="predicted"/>
<protein>
    <submittedName>
        <fullName evidence="2">Heterokaryon incompatibility protein-domain-containing protein</fullName>
    </submittedName>
</protein>
<evidence type="ECO:0000259" key="1">
    <source>
        <dbReference type="Pfam" id="PF06985"/>
    </source>
</evidence>
<dbReference type="AlphaFoldDB" id="A0AAE0IGV9"/>
<feature type="domain" description="Heterokaryon incompatibility" evidence="1">
    <location>
        <begin position="182"/>
        <end position="319"/>
    </location>
</feature>